<name>A0A0B7IWS4_9FLAO</name>
<evidence type="ECO:0000313" key="3">
    <source>
        <dbReference type="EMBL" id="CEN54433.1"/>
    </source>
</evidence>
<dbReference type="GO" id="GO:0008233">
    <property type="term" value="F:peptidase activity"/>
    <property type="evidence" value="ECO:0007669"/>
    <property type="project" value="InterPro"/>
</dbReference>
<evidence type="ECO:0000313" key="4">
    <source>
        <dbReference type="Proteomes" id="UP000038200"/>
    </source>
</evidence>
<dbReference type="OrthoDB" id="1490107at2"/>
<dbReference type="InterPro" id="IPR002142">
    <property type="entry name" value="Peptidase_S49"/>
</dbReference>
<dbReference type="SUPFAM" id="SSF52096">
    <property type="entry name" value="ClpP/crotonase"/>
    <property type="match status" value="1"/>
</dbReference>
<organism evidence="3 4">
    <name type="scientific">Capnocytophaga canis</name>
    <dbReference type="NCBI Taxonomy" id="1848903"/>
    <lineage>
        <taxon>Bacteria</taxon>
        <taxon>Pseudomonadati</taxon>
        <taxon>Bacteroidota</taxon>
        <taxon>Flavobacteriia</taxon>
        <taxon>Flavobacteriales</taxon>
        <taxon>Flavobacteriaceae</taxon>
        <taxon>Capnocytophaga</taxon>
    </lineage>
</organism>
<evidence type="ECO:0000256" key="1">
    <source>
        <dbReference type="ARBA" id="ARBA00008683"/>
    </source>
</evidence>
<accession>A0A0B7IWS4</accession>
<proteinExistence type="inferred from homology"/>
<dbReference type="GO" id="GO:0006508">
    <property type="term" value="P:proteolysis"/>
    <property type="evidence" value="ECO:0007669"/>
    <property type="project" value="InterPro"/>
</dbReference>
<gene>
    <name evidence="3" type="ORF">CCAND93_90017</name>
</gene>
<comment type="similarity">
    <text evidence="1">Belongs to the peptidase S49 family.</text>
</comment>
<dbReference type="AlphaFoldDB" id="A0A0B7IWS4"/>
<dbReference type="InterPro" id="IPR029045">
    <property type="entry name" value="ClpP/crotonase-like_dom_sf"/>
</dbReference>
<dbReference type="PANTHER" id="PTHR42987:SF7">
    <property type="entry name" value="SIGNAL PEPTIDE PEPTIDASE SPPA-RELATED"/>
    <property type="match status" value="1"/>
</dbReference>
<protein>
    <recommendedName>
        <fullName evidence="2">Peptidase S49 domain-containing protein</fullName>
    </recommendedName>
</protein>
<feature type="domain" description="Peptidase S49" evidence="2">
    <location>
        <begin position="118"/>
        <end position="259"/>
    </location>
</feature>
<sequence>MILAIDRGFLESILPELIQGFRLNSFESATTLEARFEQNLENQARAYSEENDTYPVVLKIHGAIVKKSNWDYIGTQTFARWVKHLDAQPDVSAIIFDIDSGGGMVSGTAEFANVIRNCQKPTIAYTNGYMCSAAYHIAAACDKVLANPFADYIGSIGTMLQTQDFSAMFEKWGAKIYEEYAPQSSEKNKIWRDLQSGDNTSAQEHLSVLADNFINTMKAYRPQIKDDEKVFKGAVYTPEKALEVGLIDEIMTLEQILNEF</sequence>
<dbReference type="Proteomes" id="UP000038200">
    <property type="component" value="Unassembled WGS sequence"/>
</dbReference>
<reference evidence="3 4" key="1">
    <citation type="submission" date="2015-01" db="EMBL/GenBank/DDBJ databases">
        <authorList>
            <person name="Xiang T."/>
            <person name="Song Y."/>
            <person name="Huang L."/>
            <person name="Wang B."/>
            <person name="Wu P."/>
        </authorList>
    </citation>
    <scope>NUCLEOTIDE SEQUENCE [LARGE SCALE GENOMIC DNA]</scope>
    <source>
        <strain evidence="3 4">CcD93</strain>
    </source>
</reference>
<dbReference type="EMBL" id="CDOL01000283">
    <property type="protein sequence ID" value="CEN54433.1"/>
    <property type="molecule type" value="Genomic_DNA"/>
</dbReference>
<dbReference type="PANTHER" id="PTHR42987">
    <property type="entry name" value="PEPTIDASE S49"/>
    <property type="match status" value="1"/>
</dbReference>
<dbReference type="Pfam" id="PF01343">
    <property type="entry name" value="Peptidase_S49"/>
    <property type="match status" value="1"/>
</dbReference>
<dbReference type="RefSeq" id="WP_042010155.1">
    <property type="nucleotide sequence ID" value="NZ_BOQK01000039.1"/>
</dbReference>
<dbReference type="Gene3D" id="3.90.226.10">
    <property type="entry name" value="2-enoyl-CoA Hydratase, Chain A, domain 1"/>
    <property type="match status" value="1"/>
</dbReference>
<evidence type="ECO:0000259" key="2">
    <source>
        <dbReference type="Pfam" id="PF01343"/>
    </source>
</evidence>